<protein>
    <submittedName>
        <fullName evidence="2">Uncharacterized protein</fullName>
    </submittedName>
</protein>
<proteinExistence type="predicted"/>
<dbReference type="Proteomes" id="UP000887565">
    <property type="component" value="Unplaced"/>
</dbReference>
<dbReference type="AlphaFoldDB" id="A0A915J9C0"/>
<accession>A0A915J9C0</accession>
<organism evidence="1 2">
    <name type="scientific">Romanomermis culicivorax</name>
    <name type="common">Nematode worm</name>
    <dbReference type="NCBI Taxonomy" id="13658"/>
    <lineage>
        <taxon>Eukaryota</taxon>
        <taxon>Metazoa</taxon>
        <taxon>Ecdysozoa</taxon>
        <taxon>Nematoda</taxon>
        <taxon>Enoplea</taxon>
        <taxon>Dorylaimia</taxon>
        <taxon>Mermithida</taxon>
        <taxon>Mermithoidea</taxon>
        <taxon>Mermithidae</taxon>
        <taxon>Romanomermis</taxon>
    </lineage>
</organism>
<keyword evidence="1" id="KW-1185">Reference proteome</keyword>
<sequence>MHRIDNNAIINAKKYDKLINPRVHVDMRSALSQKYVKLVTTIGGRKRLSRSRLNGDTVERIIFVGFNLATVDLEILKTSMQTRQNFSLPALNGRNFGWENLSHNETTTQHKPNIRIADI</sequence>
<reference evidence="2" key="1">
    <citation type="submission" date="2022-11" db="UniProtKB">
        <authorList>
            <consortium name="WormBaseParasite"/>
        </authorList>
    </citation>
    <scope>IDENTIFICATION</scope>
</reference>
<name>A0A915J9C0_ROMCU</name>
<evidence type="ECO:0000313" key="2">
    <source>
        <dbReference type="WBParaSite" id="nRc.2.0.1.t23078-RA"/>
    </source>
</evidence>
<dbReference type="WBParaSite" id="nRc.2.0.1.t23078-RA">
    <property type="protein sequence ID" value="nRc.2.0.1.t23078-RA"/>
    <property type="gene ID" value="nRc.2.0.1.g23078"/>
</dbReference>
<evidence type="ECO:0000313" key="1">
    <source>
        <dbReference type="Proteomes" id="UP000887565"/>
    </source>
</evidence>